<feature type="domain" description="Gag1-like clamp" evidence="1">
    <location>
        <begin position="142"/>
        <end position="247"/>
    </location>
</feature>
<dbReference type="PANTHER" id="PTHR33373:SF1">
    <property type="entry name" value="DUF4050 DOMAIN-CONTAINING PROTEIN"/>
    <property type="match status" value="1"/>
</dbReference>
<protein>
    <recommendedName>
        <fullName evidence="1">Gag1-like clamp domain-containing protein</fullName>
    </recommendedName>
</protein>
<evidence type="ECO:0000259" key="1">
    <source>
        <dbReference type="Pfam" id="PF13259"/>
    </source>
</evidence>
<dbReference type="InterPro" id="IPR025124">
    <property type="entry name" value="Gag1-like_clamp"/>
</dbReference>
<evidence type="ECO:0000313" key="2">
    <source>
        <dbReference type="EMBL" id="CAK9312828.1"/>
    </source>
</evidence>
<dbReference type="Proteomes" id="UP001642487">
    <property type="component" value="Chromosome 11"/>
</dbReference>
<name>A0ABP0XXD5_9ROSI</name>
<accession>A0ABP0XXD5</accession>
<proteinExistence type="predicted"/>
<keyword evidence="3" id="KW-1185">Reference proteome</keyword>
<gene>
    <name evidence="2" type="ORF">CITCOLO1_LOCUS4537</name>
</gene>
<dbReference type="EMBL" id="OZ021745">
    <property type="protein sequence ID" value="CAK9312828.1"/>
    <property type="molecule type" value="Genomic_DNA"/>
</dbReference>
<reference evidence="2 3" key="1">
    <citation type="submission" date="2024-03" db="EMBL/GenBank/DDBJ databases">
        <authorList>
            <person name="Gkanogiannis A."/>
            <person name="Becerra Lopez-Lavalle L."/>
        </authorList>
    </citation>
    <scope>NUCLEOTIDE SEQUENCE [LARGE SCALE GENOMIC DNA]</scope>
</reference>
<dbReference type="Pfam" id="PF13259">
    <property type="entry name" value="clamp_Gag1-like"/>
    <property type="match status" value="1"/>
</dbReference>
<dbReference type="PANTHER" id="PTHR33373">
    <property type="entry name" value="OS07G0479600 PROTEIN"/>
    <property type="match status" value="1"/>
</dbReference>
<organism evidence="2 3">
    <name type="scientific">Citrullus colocynthis</name>
    <name type="common">colocynth</name>
    <dbReference type="NCBI Taxonomy" id="252529"/>
    <lineage>
        <taxon>Eukaryota</taxon>
        <taxon>Viridiplantae</taxon>
        <taxon>Streptophyta</taxon>
        <taxon>Embryophyta</taxon>
        <taxon>Tracheophyta</taxon>
        <taxon>Spermatophyta</taxon>
        <taxon>Magnoliopsida</taxon>
        <taxon>eudicotyledons</taxon>
        <taxon>Gunneridae</taxon>
        <taxon>Pentapetalae</taxon>
        <taxon>rosids</taxon>
        <taxon>fabids</taxon>
        <taxon>Cucurbitales</taxon>
        <taxon>Cucurbitaceae</taxon>
        <taxon>Benincaseae</taxon>
        <taxon>Citrullus</taxon>
    </lineage>
</organism>
<sequence length="247" mass="27722">MVLFISTLIKSAQSSTVDRLDIIRRLLSFAVFFNVVSDSNWLIGFSTLPFLYCLLVFLRAIYCAGPLGFSPPGFTWRRVNALSREYLASVLTDYNTNERRSCHGCCTASALGNAMDGPSKGLRVKDQEAKKQCLPENCPSSSTCEMDNSTVWSQRSMPSAQSQDSHSNIGSSTDFVNSGLLLWNETRKQWVGNKMSESQKQVQEPKISWNATYDSLLTTNKPFPEPIPLAEMIEFLVDVWEQEGLYD</sequence>
<evidence type="ECO:0000313" key="3">
    <source>
        <dbReference type="Proteomes" id="UP001642487"/>
    </source>
</evidence>